<dbReference type="AlphaFoldDB" id="A0A1W1D0E9"/>
<dbReference type="InterPro" id="IPR011990">
    <property type="entry name" value="TPR-like_helical_dom_sf"/>
</dbReference>
<dbReference type="EMBL" id="FPHM01000267">
    <property type="protein sequence ID" value="SFV71554.1"/>
    <property type="molecule type" value="Genomic_DNA"/>
</dbReference>
<reference evidence="1" key="1">
    <citation type="submission" date="2016-10" db="EMBL/GenBank/DDBJ databases">
        <authorList>
            <person name="de Groot N.N."/>
        </authorList>
    </citation>
    <scope>NUCLEOTIDE SEQUENCE</scope>
</reference>
<sequence>MYKHYQKSEYLDKIIDAYMFKNDIKGLTGFLEKEKSKPKVLYGLYKLQKAFGKAMNLLDILYKEDKDAKWIAEKAVLTFEIAKDKNDKHMIKNVLKYLEKAIFLGNDDSIYLNYYGYTLIDKEVDIQKGIKVIQDALVQQPNNTYYLDSLAWGYYKEDKCSKAYDLMKRVVDEEGLKEEEIRIHWNAIRLCK</sequence>
<organism evidence="1">
    <name type="scientific">hydrothermal vent metagenome</name>
    <dbReference type="NCBI Taxonomy" id="652676"/>
    <lineage>
        <taxon>unclassified sequences</taxon>
        <taxon>metagenomes</taxon>
        <taxon>ecological metagenomes</taxon>
    </lineage>
</organism>
<protein>
    <submittedName>
        <fullName evidence="1">Uncharacterized protein</fullName>
    </submittedName>
</protein>
<proteinExistence type="predicted"/>
<evidence type="ECO:0000313" key="1">
    <source>
        <dbReference type="EMBL" id="SFV71554.1"/>
    </source>
</evidence>
<gene>
    <name evidence="1" type="ORF">MNB_SV-13-978</name>
</gene>
<dbReference type="Gene3D" id="1.25.40.10">
    <property type="entry name" value="Tetratricopeptide repeat domain"/>
    <property type="match status" value="1"/>
</dbReference>
<name>A0A1W1D0E9_9ZZZZ</name>
<dbReference type="SUPFAM" id="SSF48452">
    <property type="entry name" value="TPR-like"/>
    <property type="match status" value="1"/>
</dbReference>
<accession>A0A1W1D0E9</accession>